<evidence type="ECO:0000256" key="1">
    <source>
        <dbReference type="SAM" id="MobiDB-lite"/>
    </source>
</evidence>
<protein>
    <submittedName>
        <fullName evidence="2">Uncharacterized protein</fullName>
    </submittedName>
</protein>
<proteinExistence type="predicted"/>
<dbReference type="EMBL" id="BAAARY010000014">
    <property type="protein sequence ID" value="GAA2527776.1"/>
    <property type="molecule type" value="Genomic_DNA"/>
</dbReference>
<name>A0ABN3NNM5_9ACTN</name>
<reference evidence="2 3" key="1">
    <citation type="journal article" date="2019" name="Int. J. Syst. Evol. Microbiol.">
        <title>The Global Catalogue of Microorganisms (GCM) 10K type strain sequencing project: providing services to taxonomists for standard genome sequencing and annotation.</title>
        <authorList>
            <consortium name="The Broad Institute Genomics Platform"/>
            <consortium name="The Broad Institute Genome Sequencing Center for Infectious Disease"/>
            <person name="Wu L."/>
            <person name="Ma J."/>
        </authorList>
    </citation>
    <scope>NUCLEOTIDE SEQUENCE [LARGE SCALE GENOMIC DNA]</scope>
    <source>
        <strain evidence="2 3">JCM 3367</strain>
    </source>
</reference>
<feature type="region of interest" description="Disordered" evidence="1">
    <location>
        <begin position="73"/>
        <end position="92"/>
    </location>
</feature>
<evidence type="ECO:0000313" key="2">
    <source>
        <dbReference type="EMBL" id="GAA2527776.1"/>
    </source>
</evidence>
<feature type="compositionally biased region" description="Polar residues" evidence="1">
    <location>
        <begin position="75"/>
        <end position="92"/>
    </location>
</feature>
<evidence type="ECO:0000313" key="3">
    <source>
        <dbReference type="Proteomes" id="UP001499978"/>
    </source>
</evidence>
<sequence>MQFSKLCLGQERRVPDYRGSVLAAHNLATPSVLTEQRPALQQVPDRAAEPPAALLSRDASLVQVDRDRVRRVAPQGTSNQLSKNWSCASVVL</sequence>
<organism evidence="2 3">
    <name type="scientific">Pilimelia columellifera subsp. columellifera</name>
    <dbReference type="NCBI Taxonomy" id="706583"/>
    <lineage>
        <taxon>Bacteria</taxon>
        <taxon>Bacillati</taxon>
        <taxon>Actinomycetota</taxon>
        <taxon>Actinomycetes</taxon>
        <taxon>Micromonosporales</taxon>
        <taxon>Micromonosporaceae</taxon>
        <taxon>Pilimelia</taxon>
    </lineage>
</organism>
<accession>A0ABN3NNM5</accession>
<gene>
    <name evidence="2" type="ORF">GCM10010201_28260</name>
</gene>
<comment type="caution">
    <text evidence="2">The sequence shown here is derived from an EMBL/GenBank/DDBJ whole genome shotgun (WGS) entry which is preliminary data.</text>
</comment>
<dbReference type="Proteomes" id="UP001499978">
    <property type="component" value="Unassembled WGS sequence"/>
</dbReference>
<keyword evidence="3" id="KW-1185">Reference proteome</keyword>